<keyword evidence="2" id="KW-1185">Reference proteome</keyword>
<gene>
    <name evidence="1" type="ORF">JOC95_001022</name>
</gene>
<accession>A0ABS2NWZ4</accession>
<comment type="caution">
    <text evidence="1">The sequence shown here is derived from an EMBL/GenBank/DDBJ whole genome shotgun (WGS) entry which is preliminary data.</text>
</comment>
<dbReference type="Pfam" id="PF13181">
    <property type="entry name" value="TPR_8"/>
    <property type="match status" value="2"/>
</dbReference>
<dbReference type="InterPro" id="IPR011990">
    <property type="entry name" value="TPR-like_helical_dom_sf"/>
</dbReference>
<reference evidence="1 2" key="1">
    <citation type="submission" date="2021-01" db="EMBL/GenBank/DDBJ databases">
        <title>Genomic Encyclopedia of Type Strains, Phase IV (KMG-IV): sequencing the most valuable type-strain genomes for metagenomic binning, comparative biology and taxonomic classification.</title>
        <authorList>
            <person name="Goeker M."/>
        </authorList>
    </citation>
    <scope>NUCLEOTIDE SEQUENCE [LARGE SCALE GENOMIC DNA]</scope>
    <source>
        <strain evidence="1 2">DSM 25879</strain>
    </source>
</reference>
<dbReference type="InterPro" id="IPR019734">
    <property type="entry name" value="TPR_rpt"/>
</dbReference>
<evidence type="ECO:0000313" key="2">
    <source>
        <dbReference type="Proteomes" id="UP000737402"/>
    </source>
</evidence>
<dbReference type="Gene3D" id="1.25.40.10">
    <property type="entry name" value="Tetratricopeptide repeat domain"/>
    <property type="match status" value="1"/>
</dbReference>
<evidence type="ECO:0000313" key="1">
    <source>
        <dbReference type="EMBL" id="MBM7619173.1"/>
    </source>
</evidence>
<dbReference type="SMART" id="SM00028">
    <property type="entry name" value="TPR"/>
    <property type="match status" value="5"/>
</dbReference>
<organism evidence="1 2">
    <name type="scientific">Sutcliffiella tianshenii</name>
    <dbReference type="NCBI Taxonomy" id="1463404"/>
    <lineage>
        <taxon>Bacteria</taxon>
        <taxon>Bacillati</taxon>
        <taxon>Bacillota</taxon>
        <taxon>Bacilli</taxon>
        <taxon>Bacillales</taxon>
        <taxon>Bacillaceae</taxon>
        <taxon>Sutcliffiella</taxon>
    </lineage>
</organism>
<protein>
    <submittedName>
        <fullName evidence="1">Tetratricopeptide (TPR) repeat protein</fullName>
    </submittedName>
</protein>
<sequence length="383" mass="45166">MIKYYRNKNGISQENLSQEIFSASHLSDIVDKLLSCYESTVRQDPKESWKKLSYINEEYNIGCQSMHPETLLLYLCVKLKYSLLICDKKVFDGLYNQIVILPKSQNTIIEYIRKKTVGIYYYRINDNLQSIYTLRQALELHKQLALPEEDKAELFYQIALTSQKTSDYFEAITYAEKALTIYRSLYFNRRSAECHVILGLSYHKVHQLEKAEENYHFAKKIGVDLKDVYLESMALHNLGCMQSFLGNSEDAIYYFLESLKLKKEEDRSLYSINTLVKEYYKLKQNEFALGWAEEGLILAQRNNIEEYIIHFNVHIQMINKNPEIEKYISDYVIHYFTKAGDKDNVAKYAEILAEYYTASERYESACKYYEISLKVRKNKTTLI</sequence>
<dbReference type="SUPFAM" id="SSF48452">
    <property type="entry name" value="TPR-like"/>
    <property type="match status" value="1"/>
</dbReference>
<dbReference type="PANTHER" id="PTHR10098">
    <property type="entry name" value="RAPSYN-RELATED"/>
    <property type="match status" value="1"/>
</dbReference>
<name>A0ABS2NWZ4_9BACI</name>
<dbReference type="EMBL" id="JAFBED010000002">
    <property type="protein sequence ID" value="MBM7619173.1"/>
    <property type="molecule type" value="Genomic_DNA"/>
</dbReference>
<proteinExistence type="predicted"/>
<dbReference type="Proteomes" id="UP000737402">
    <property type="component" value="Unassembled WGS sequence"/>
</dbReference>